<accession>A0AAE0TKT7</accession>
<reference evidence="3" key="3">
    <citation type="submission" date="2023-05" db="EMBL/GenBank/DDBJ databases">
        <authorList>
            <person name="Smith C.H."/>
        </authorList>
    </citation>
    <scope>NUCLEOTIDE SEQUENCE</scope>
    <source>
        <strain evidence="3">CHS0354</strain>
        <tissue evidence="3">Mantle</tissue>
    </source>
</reference>
<dbReference type="Gene3D" id="3.90.70.80">
    <property type="match status" value="1"/>
</dbReference>
<dbReference type="InterPro" id="IPR003323">
    <property type="entry name" value="OTU_dom"/>
</dbReference>
<evidence type="ECO:0000313" key="3">
    <source>
        <dbReference type="EMBL" id="KAK3612219.1"/>
    </source>
</evidence>
<evidence type="ECO:0000259" key="2">
    <source>
        <dbReference type="PROSITE" id="PS50802"/>
    </source>
</evidence>
<dbReference type="PROSITE" id="PS50802">
    <property type="entry name" value="OTU"/>
    <property type="match status" value="1"/>
</dbReference>
<protein>
    <recommendedName>
        <fullName evidence="2">OTU domain-containing protein</fullName>
    </recommendedName>
</protein>
<name>A0AAE0TKT7_9BIVA</name>
<dbReference type="Proteomes" id="UP001195483">
    <property type="component" value="Unassembled WGS sequence"/>
</dbReference>
<keyword evidence="4" id="KW-1185">Reference proteome</keyword>
<sequence>MAYTGEKKMKSNNSTKYGRNDYISRKHKDVKDKDSKLRWKIGGQNDADDETFLPPKKKNSRGVWDAYEANDVRILHVEVETGIVFDPPSENWQKEMSTCFGIKVNNYHNIFPTRQVSINTRAAKHAQMRGDGNCLFRTFSYIIFGVQTHYAEIRQKNTEYMTKNRIIFEQYTNETLTNYLKSNTDLGRRKIGYG</sequence>
<evidence type="ECO:0000256" key="1">
    <source>
        <dbReference type="SAM" id="MobiDB-lite"/>
    </source>
</evidence>
<comment type="caution">
    <text evidence="3">The sequence shown here is derived from an EMBL/GenBank/DDBJ whole genome shotgun (WGS) entry which is preliminary data.</text>
</comment>
<reference evidence="3" key="2">
    <citation type="journal article" date="2021" name="Genome Biol. Evol.">
        <title>Developing a high-quality reference genome for a parasitic bivalve with doubly uniparental inheritance (Bivalvia: Unionida).</title>
        <authorList>
            <person name="Smith C.H."/>
        </authorList>
    </citation>
    <scope>NUCLEOTIDE SEQUENCE</scope>
    <source>
        <strain evidence="3">CHS0354</strain>
        <tissue evidence="3">Mantle</tissue>
    </source>
</reference>
<proteinExistence type="predicted"/>
<feature type="region of interest" description="Disordered" evidence="1">
    <location>
        <begin position="1"/>
        <end position="21"/>
    </location>
</feature>
<dbReference type="AlphaFoldDB" id="A0AAE0TKT7"/>
<reference evidence="3" key="1">
    <citation type="journal article" date="2021" name="Genome Biol. Evol.">
        <title>A High-Quality Reference Genome for a Parasitic Bivalve with Doubly Uniparental Inheritance (Bivalvia: Unionida).</title>
        <authorList>
            <person name="Smith C.H."/>
        </authorList>
    </citation>
    <scope>NUCLEOTIDE SEQUENCE</scope>
    <source>
        <strain evidence="3">CHS0354</strain>
    </source>
</reference>
<organism evidence="3 4">
    <name type="scientific">Potamilus streckersoni</name>
    <dbReference type="NCBI Taxonomy" id="2493646"/>
    <lineage>
        <taxon>Eukaryota</taxon>
        <taxon>Metazoa</taxon>
        <taxon>Spiralia</taxon>
        <taxon>Lophotrochozoa</taxon>
        <taxon>Mollusca</taxon>
        <taxon>Bivalvia</taxon>
        <taxon>Autobranchia</taxon>
        <taxon>Heteroconchia</taxon>
        <taxon>Palaeoheterodonta</taxon>
        <taxon>Unionida</taxon>
        <taxon>Unionoidea</taxon>
        <taxon>Unionidae</taxon>
        <taxon>Ambleminae</taxon>
        <taxon>Lampsilini</taxon>
        <taxon>Potamilus</taxon>
    </lineage>
</organism>
<gene>
    <name evidence="3" type="ORF">CHS0354_039492</name>
</gene>
<evidence type="ECO:0000313" key="4">
    <source>
        <dbReference type="Proteomes" id="UP001195483"/>
    </source>
</evidence>
<dbReference type="EMBL" id="JAEAOA010002309">
    <property type="protein sequence ID" value="KAK3612219.1"/>
    <property type="molecule type" value="Genomic_DNA"/>
</dbReference>
<feature type="domain" description="OTU" evidence="2">
    <location>
        <begin position="123"/>
        <end position="194"/>
    </location>
</feature>